<evidence type="ECO:0000313" key="2">
    <source>
        <dbReference type="EMBL" id="KIH54864.1"/>
    </source>
</evidence>
<evidence type="ECO:0000256" key="1">
    <source>
        <dbReference type="SAM" id="SignalP"/>
    </source>
</evidence>
<proteinExistence type="predicted"/>
<name>A0A0C2G7K8_9BILA</name>
<dbReference type="EMBL" id="KN738319">
    <property type="protein sequence ID" value="KIH54864.1"/>
    <property type="molecule type" value="Genomic_DNA"/>
</dbReference>
<protein>
    <submittedName>
        <fullName evidence="2">Uncharacterized protein</fullName>
    </submittedName>
</protein>
<keyword evidence="1" id="KW-0732">Signal</keyword>
<dbReference type="AlphaFoldDB" id="A0A0C2G7K8"/>
<feature type="non-terminal residue" evidence="2">
    <location>
        <position position="1"/>
    </location>
</feature>
<reference evidence="2 3" key="1">
    <citation type="submission" date="2013-12" db="EMBL/GenBank/DDBJ databases">
        <title>Draft genome of the parsitic nematode Ancylostoma duodenale.</title>
        <authorList>
            <person name="Mitreva M."/>
        </authorList>
    </citation>
    <scope>NUCLEOTIDE SEQUENCE [LARGE SCALE GENOMIC DNA]</scope>
    <source>
        <strain evidence="2 3">Zhejiang</strain>
    </source>
</reference>
<keyword evidence="3" id="KW-1185">Reference proteome</keyword>
<accession>A0A0C2G7K8</accession>
<gene>
    <name evidence="2" type="ORF">ANCDUO_14986</name>
</gene>
<organism evidence="2 3">
    <name type="scientific">Ancylostoma duodenale</name>
    <dbReference type="NCBI Taxonomy" id="51022"/>
    <lineage>
        <taxon>Eukaryota</taxon>
        <taxon>Metazoa</taxon>
        <taxon>Ecdysozoa</taxon>
        <taxon>Nematoda</taxon>
        <taxon>Chromadorea</taxon>
        <taxon>Rhabditida</taxon>
        <taxon>Rhabditina</taxon>
        <taxon>Rhabditomorpha</taxon>
        <taxon>Strongyloidea</taxon>
        <taxon>Ancylostomatidae</taxon>
        <taxon>Ancylostomatinae</taxon>
        <taxon>Ancylostoma</taxon>
    </lineage>
</organism>
<feature type="chain" id="PRO_5002165751" evidence="1">
    <location>
        <begin position="19"/>
        <end position="127"/>
    </location>
</feature>
<dbReference type="Proteomes" id="UP000054047">
    <property type="component" value="Unassembled WGS sequence"/>
</dbReference>
<feature type="signal peptide" evidence="1">
    <location>
        <begin position="1"/>
        <end position="18"/>
    </location>
</feature>
<sequence length="127" mass="14720">NFRNVCLLFNTIWAYCCACQLLYPNGVRERRVIAMDTVIGSKVTYDDGGVQVLRNCEQGNSLLASKLYVTSHLSERCYYQWTRFLFLSDNSSDGLNEWLFGEPRMRLEEAAELLRERASDAVKEHLR</sequence>
<evidence type="ECO:0000313" key="3">
    <source>
        <dbReference type="Proteomes" id="UP000054047"/>
    </source>
</evidence>